<dbReference type="PANTHER" id="PTHR10127">
    <property type="entry name" value="DISCOIDIN, CUB, EGF, LAMININ , AND ZINC METALLOPROTEASE DOMAIN CONTAINING"/>
    <property type="match status" value="1"/>
</dbReference>
<dbReference type="InterPro" id="IPR001506">
    <property type="entry name" value="Peptidase_M12A"/>
</dbReference>
<accession>A0A1J1HVA7</accession>
<dbReference type="Proteomes" id="UP000183832">
    <property type="component" value="Unassembled WGS sequence"/>
</dbReference>
<keyword evidence="6" id="KW-1185">Reference proteome</keyword>
<feature type="signal peptide" evidence="3">
    <location>
        <begin position="1"/>
        <end position="17"/>
    </location>
</feature>
<dbReference type="EMBL" id="CVRI01000021">
    <property type="protein sequence ID" value="CRK92008.1"/>
    <property type="molecule type" value="Genomic_DNA"/>
</dbReference>
<dbReference type="Pfam" id="PF01400">
    <property type="entry name" value="Astacin"/>
    <property type="match status" value="1"/>
</dbReference>
<dbReference type="PROSITE" id="PS51864">
    <property type="entry name" value="ASTACIN"/>
    <property type="match status" value="1"/>
</dbReference>
<keyword evidence="3" id="KW-0732">Signal</keyword>
<dbReference type="SUPFAM" id="SSF55486">
    <property type="entry name" value="Metalloproteases ('zincins'), catalytic domain"/>
    <property type="match status" value="1"/>
</dbReference>
<protein>
    <submittedName>
        <fullName evidence="5">CLUMA_CG005588, isoform A</fullName>
    </submittedName>
</protein>
<dbReference type="GO" id="GO:0008270">
    <property type="term" value="F:zinc ion binding"/>
    <property type="evidence" value="ECO:0007669"/>
    <property type="project" value="InterPro"/>
</dbReference>
<dbReference type="PANTHER" id="PTHR10127:SF850">
    <property type="entry name" value="METALLOENDOPEPTIDASE"/>
    <property type="match status" value="1"/>
</dbReference>
<evidence type="ECO:0000256" key="1">
    <source>
        <dbReference type="ARBA" id="ARBA00001947"/>
    </source>
</evidence>
<evidence type="ECO:0000256" key="3">
    <source>
        <dbReference type="SAM" id="SignalP"/>
    </source>
</evidence>
<dbReference type="GO" id="GO:0004222">
    <property type="term" value="F:metalloendopeptidase activity"/>
    <property type="evidence" value="ECO:0007669"/>
    <property type="project" value="InterPro"/>
</dbReference>
<evidence type="ECO:0000259" key="4">
    <source>
        <dbReference type="PROSITE" id="PS51864"/>
    </source>
</evidence>
<dbReference type="SMART" id="SM00235">
    <property type="entry name" value="ZnMc"/>
    <property type="match status" value="1"/>
</dbReference>
<dbReference type="InterPro" id="IPR006026">
    <property type="entry name" value="Peptidase_Metallo"/>
</dbReference>
<dbReference type="InterPro" id="IPR024079">
    <property type="entry name" value="MetalloPept_cat_dom_sf"/>
</dbReference>
<dbReference type="OrthoDB" id="291007at2759"/>
<dbReference type="GO" id="GO:0006508">
    <property type="term" value="P:proteolysis"/>
    <property type="evidence" value="ECO:0007669"/>
    <property type="project" value="InterPro"/>
</dbReference>
<comment type="cofactor">
    <cofactor evidence="1">
        <name>Zn(2+)</name>
        <dbReference type="ChEBI" id="CHEBI:29105"/>
    </cofactor>
</comment>
<organism evidence="5 6">
    <name type="scientific">Clunio marinus</name>
    <dbReference type="NCBI Taxonomy" id="568069"/>
    <lineage>
        <taxon>Eukaryota</taxon>
        <taxon>Metazoa</taxon>
        <taxon>Ecdysozoa</taxon>
        <taxon>Arthropoda</taxon>
        <taxon>Hexapoda</taxon>
        <taxon>Insecta</taxon>
        <taxon>Pterygota</taxon>
        <taxon>Neoptera</taxon>
        <taxon>Endopterygota</taxon>
        <taxon>Diptera</taxon>
        <taxon>Nematocera</taxon>
        <taxon>Chironomoidea</taxon>
        <taxon>Chironomidae</taxon>
        <taxon>Clunio</taxon>
    </lineage>
</organism>
<evidence type="ECO:0000313" key="5">
    <source>
        <dbReference type="EMBL" id="CRK92008.1"/>
    </source>
</evidence>
<comment type="caution">
    <text evidence="2">Lacks conserved residue(s) required for the propagation of feature annotation.</text>
</comment>
<evidence type="ECO:0000256" key="2">
    <source>
        <dbReference type="PROSITE-ProRule" id="PRU01211"/>
    </source>
</evidence>
<sequence length="189" mass="21431">MNFSVILFFVVIQTILATPFVEDKFLGDSELSKDGSGYVTVPYTFDDSAGYSEVEKMTIVEGLEQLAAKTCIKFVLRTDESDYIEIMNGNGCSSYLECVKKGNAMHDFFDGLGCSHMHSLDRDQYLTVNFDEVPAEKSFNYAMINDDEIPADEDETIDRDETDYYSIIGQKLRIRIKIKINKICILSKC</sequence>
<gene>
    <name evidence="5" type="primary">similar to Astacin</name>
    <name evidence="5" type="ORF">CLUMA_CG005588</name>
</gene>
<reference evidence="5 6" key="1">
    <citation type="submission" date="2015-04" db="EMBL/GenBank/DDBJ databases">
        <authorList>
            <person name="Syromyatnikov M.Y."/>
            <person name="Popov V.N."/>
        </authorList>
    </citation>
    <scope>NUCLEOTIDE SEQUENCE [LARGE SCALE GENOMIC DNA]</scope>
</reference>
<name>A0A1J1HVA7_9DIPT</name>
<feature type="chain" id="PRO_5012158964" evidence="3">
    <location>
        <begin position="18"/>
        <end position="189"/>
    </location>
</feature>
<proteinExistence type="predicted"/>
<feature type="domain" description="Peptidase M12A" evidence="4">
    <location>
        <begin position="24"/>
        <end position="92"/>
    </location>
</feature>
<evidence type="ECO:0000313" key="6">
    <source>
        <dbReference type="Proteomes" id="UP000183832"/>
    </source>
</evidence>
<dbReference type="AlphaFoldDB" id="A0A1J1HVA7"/>
<dbReference type="Gene3D" id="3.40.390.10">
    <property type="entry name" value="Collagenase (Catalytic Domain)"/>
    <property type="match status" value="1"/>
</dbReference>